<dbReference type="InterPro" id="IPR036893">
    <property type="entry name" value="SBP_sf"/>
</dbReference>
<dbReference type="GO" id="GO:0008270">
    <property type="term" value="F:zinc ion binding"/>
    <property type="evidence" value="ECO:0007669"/>
    <property type="project" value="UniProtKB-KW"/>
</dbReference>
<name>A0A061R6Y6_9CHLO</name>
<sequence>MARCQVPCCTADLSTCKFYNQRYKICPEHRSAAEIIVAGRPMRFCQQCAKLHDLQEFDGLKKSCREKLQRHNLRRIMRKRVRSDNEPLQTSSAVCQVPGCNRDLSTMKEYNIRYKVCVDHLNSLEVDFGNGELQRFCQICIKFHPISCFNGRNRNCKKRDVFSKDDLGPKALEASQGGTGASSTWFSGHRWHEGDPLDPSQGAEELRRLHNLYRSMAVSAAVPAMHSNMSEAWPPLPWHRHLRPEPSSPDGNAWQQHALRLREVIPPDRRADAPFPRYGDPSFWDAIHRHAYARELEGRPSSELGVDRDSSRQAKEFSEELLRRRLRAQQELPYFDRDHLERPLWDESLWYPHRPPHAANHPFYGLARQSRLADASLAADRARLEDWMQRSRGRMPLYPEDLPGPGRDLVARADPMRSPRLDLPRRQASGMQAPWREEVPLDSTQVLPPVSADGVGPSLVRDGGFLSRPEPWQVPFLKSRSTTDVQAAAAAAAQDYQEASNMLMSQWLAWFGSDKRSRQASAGGEKKGEPDDKACESDGNQPSSNEVTS</sequence>
<dbReference type="PANTHER" id="PTHR31251:SF169">
    <property type="entry name" value="SQUAMOSA PROMOTER-BINDING-LIKE PROTEIN 8"/>
    <property type="match status" value="1"/>
</dbReference>
<dbReference type="EMBL" id="GBEZ01020382">
    <property type="protein sequence ID" value="JAC66286.1"/>
    <property type="molecule type" value="Transcribed_RNA"/>
</dbReference>
<dbReference type="PANTHER" id="PTHR31251">
    <property type="entry name" value="SQUAMOSA PROMOTER-BINDING-LIKE PROTEIN 4"/>
    <property type="match status" value="1"/>
</dbReference>
<dbReference type="AlphaFoldDB" id="A0A061R6Y6"/>
<protein>
    <submittedName>
        <fullName evidence="6">Squamosa promoter-binding-like protein 8-like</fullName>
    </submittedName>
</protein>
<feature type="domain" description="SBP-type" evidence="5">
    <location>
        <begin position="92"/>
        <end position="170"/>
    </location>
</feature>
<evidence type="ECO:0000256" key="4">
    <source>
        <dbReference type="SAM" id="MobiDB-lite"/>
    </source>
</evidence>
<evidence type="ECO:0000313" key="6">
    <source>
        <dbReference type="EMBL" id="JAC66286.1"/>
    </source>
</evidence>
<keyword evidence="1" id="KW-0479">Metal-binding</keyword>
<dbReference type="Gene3D" id="4.10.1100.10">
    <property type="entry name" value="Transcription factor, SBP-box domain"/>
    <property type="match status" value="2"/>
</dbReference>
<dbReference type="InterPro" id="IPR004333">
    <property type="entry name" value="SBP_dom"/>
</dbReference>
<dbReference type="PROSITE" id="PS51141">
    <property type="entry name" value="ZF_SBP"/>
    <property type="match status" value="2"/>
</dbReference>
<keyword evidence="2" id="KW-0863">Zinc-finger</keyword>
<feature type="compositionally biased region" description="Basic and acidic residues" evidence="4">
    <location>
        <begin position="524"/>
        <end position="536"/>
    </location>
</feature>
<dbReference type="Pfam" id="PF03110">
    <property type="entry name" value="SBP"/>
    <property type="match status" value="2"/>
</dbReference>
<evidence type="ECO:0000259" key="5">
    <source>
        <dbReference type="PROSITE" id="PS51141"/>
    </source>
</evidence>
<dbReference type="GO" id="GO:0003677">
    <property type="term" value="F:DNA binding"/>
    <property type="evidence" value="ECO:0007669"/>
    <property type="project" value="InterPro"/>
</dbReference>
<keyword evidence="3" id="KW-0862">Zinc</keyword>
<evidence type="ECO:0000256" key="2">
    <source>
        <dbReference type="ARBA" id="ARBA00022771"/>
    </source>
</evidence>
<feature type="domain" description="SBP-type" evidence="5">
    <location>
        <begin position="1"/>
        <end position="78"/>
    </location>
</feature>
<evidence type="ECO:0000256" key="1">
    <source>
        <dbReference type="ARBA" id="ARBA00022723"/>
    </source>
</evidence>
<feature type="region of interest" description="Disordered" evidence="4">
    <location>
        <begin position="514"/>
        <end position="549"/>
    </location>
</feature>
<evidence type="ECO:0000313" key="7">
    <source>
        <dbReference type="EMBL" id="JAC84430.1"/>
    </source>
</evidence>
<accession>A0A061R6Y6</accession>
<gene>
    <name evidence="6" type="ORF">TSPGSL018_14050</name>
    <name evidence="7" type="ORF">TSPGSL018_997</name>
</gene>
<proteinExistence type="predicted"/>
<dbReference type="GO" id="GO:0005634">
    <property type="term" value="C:nucleus"/>
    <property type="evidence" value="ECO:0007669"/>
    <property type="project" value="InterPro"/>
</dbReference>
<organism evidence="6">
    <name type="scientific">Tetraselmis sp. GSL018</name>
    <dbReference type="NCBI Taxonomy" id="582737"/>
    <lineage>
        <taxon>Eukaryota</taxon>
        <taxon>Viridiplantae</taxon>
        <taxon>Chlorophyta</taxon>
        <taxon>core chlorophytes</taxon>
        <taxon>Chlorodendrophyceae</taxon>
        <taxon>Chlorodendrales</taxon>
        <taxon>Chlorodendraceae</taxon>
        <taxon>Tetraselmis</taxon>
    </lineage>
</organism>
<reference evidence="6" key="1">
    <citation type="submission" date="2014-05" db="EMBL/GenBank/DDBJ databases">
        <title>The transcriptome of the halophilic microalga Tetraselmis sp. GSL018 isolated from the Great Salt Lake, Utah.</title>
        <authorList>
            <person name="Jinkerson R.E."/>
            <person name="D'Adamo S."/>
            <person name="Posewitz M.C."/>
        </authorList>
    </citation>
    <scope>NUCLEOTIDE SEQUENCE</scope>
    <source>
        <strain evidence="6">GSL018</strain>
    </source>
</reference>
<feature type="compositionally biased region" description="Polar residues" evidence="4">
    <location>
        <begin position="538"/>
        <end position="549"/>
    </location>
</feature>
<dbReference type="SUPFAM" id="SSF103612">
    <property type="entry name" value="SBT domain"/>
    <property type="match status" value="2"/>
</dbReference>
<dbReference type="EMBL" id="GBEZ01000459">
    <property type="protein sequence ID" value="JAC84430.1"/>
    <property type="molecule type" value="Transcribed_RNA"/>
</dbReference>
<evidence type="ECO:0000256" key="3">
    <source>
        <dbReference type="ARBA" id="ARBA00022833"/>
    </source>
</evidence>
<dbReference type="InterPro" id="IPR044817">
    <property type="entry name" value="SBP-like"/>
</dbReference>